<reference evidence="6 7" key="1">
    <citation type="submission" date="2022-05" db="EMBL/GenBank/DDBJ databases">
        <authorList>
            <person name="Park J.-S."/>
        </authorList>
    </citation>
    <scope>NUCLEOTIDE SEQUENCE [LARGE SCALE GENOMIC DNA]</scope>
    <source>
        <strain evidence="6 7">2012CJ34-2</strain>
    </source>
</reference>
<feature type="binding site" evidence="4">
    <location>
        <begin position="19"/>
        <end position="21"/>
    </location>
    <ligand>
        <name>N(1)-(5-phospho-beta-D-ribosyl)glycinamide</name>
        <dbReference type="ChEBI" id="CHEBI:143788"/>
    </ligand>
</feature>
<evidence type="ECO:0000256" key="3">
    <source>
        <dbReference type="ARBA" id="ARBA00022755"/>
    </source>
</evidence>
<keyword evidence="2 4" id="KW-0808">Transferase</keyword>
<feature type="binding site" evidence="4">
    <location>
        <position position="70"/>
    </location>
    <ligand>
        <name>(6R)-10-formyltetrahydrofolate</name>
        <dbReference type="ChEBI" id="CHEBI:195366"/>
    </ligand>
</feature>
<dbReference type="PANTHER" id="PTHR43369:SF2">
    <property type="entry name" value="PHOSPHORIBOSYLGLYCINAMIDE FORMYLTRANSFERASE"/>
    <property type="match status" value="1"/>
</dbReference>
<evidence type="ECO:0000313" key="7">
    <source>
        <dbReference type="Proteomes" id="UP001203338"/>
    </source>
</evidence>
<protein>
    <recommendedName>
        <fullName evidence="4">Phosphoribosylglycinamide formyltransferase</fullName>
        <ecNumber evidence="4">2.1.2.2</ecNumber>
    </recommendedName>
    <alternativeName>
        <fullName evidence="4">5'-phosphoribosylglycinamide transformylase</fullName>
    </alternativeName>
    <alternativeName>
        <fullName evidence="4">GAR transformylase</fullName>
        <shortName evidence="4">GART</shortName>
    </alternativeName>
</protein>
<evidence type="ECO:0000313" key="6">
    <source>
        <dbReference type="EMBL" id="MCL6270669.1"/>
    </source>
</evidence>
<feature type="active site" description="Proton donor" evidence="4">
    <location>
        <position position="114"/>
    </location>
</feature>
<name>A0ABT0PH16_9GAMM</name>
<dbReference type="GO" id="GO:0004644">
    <property type="term" value="F:phosphoribosylglycinamide formyltransferase activity"/>
    <property type="evidence" value="ECO:0007669"/>
    <property type="project" value="UniProtKB-EC"/>
</dbReference>
<dbReference type="InterPro" id="IPR002376">
    <property type="entry name" value="Formyl_transf_N"/>
</dbReference>
<evidence type="ECO:0000256" key="4">
    <source>
        <dbReference type="HAMAP-Rule" id="MF_01930"/>
    </source>
</evidence>
<dbReference type="RefSeq" id="WP_249699929.1">
    <property type="nucleotide sequence ID" value="NZ_JAMFLX010000015.1"/>
</dbReference>
<comment type="catalytic activity">
    <reaction evidence="4">
        <text>N(1)-(5-phospho-beta-D-ribosyl)glycinamide + (6R)-10-formyltetrahydrofolate = N(2)-formyl-N(1)-(5-phospho-beta-D-ribosyl)glycinamide + (6S)-5,6,7,8-tetrahydrofolate + H(+)</text>
        <dbReference type="Rhea" id="RHEA:15053"/>
        <dbReference type="ChEBI" id="CHEBI:15378"/>
        <dbReference type="ChEBI" id="CHEBI:57453"/>
        <dbReference type="ChEBI" id="CHEBI:143788"/>
        <dbReference type="ChEBI" id="CHEBI:147286"/>
        <dbReference type="ChEBI" id="CHEBI:195366"/>
        <dbReference type="EC" id="2.1.2.2"/>
    </reaction>
</comment>
<dbReference type="Gene3D" id="3.40.50.170">
    <property type="entry name" value="Formyl transferase, N-terminal domain"/>
    <property type="match status" value="1"/>
</dbReference>
<keyword evidence="3 4" id="KW-0658">Purine biosynthesis</keyword>
<gene>
    <name evidence="4 6" type="primary">purN</name>
    <name evidence="6" type="ORF">M3P05_12105</name>
</gene>
<keyword evidence="7" id="KW-1185">Reference proteome</keyword>
<dbReference type="SUPFAM" id="SSF53328">
    <property type="entry name" value="Formyltransferase"/>
    <property type="match status" value="1"/>
</dbReference>
<dbReference type="NCBIfam" id="TIGR00639">
    <property type="entry name" value="PurN"/>
    <property type="match status" value="1"/>
</dbReference>
<evidence type="ECO:0000256" key="1">
    <source>
        <dbReference type="ARBA" id="ARBA00005054"/>
    </source>
</evidence>
<accession>A0ABT0PH16</accession>
<dbReference type="InterPro" id="IPR004607">
    <property type="entry name" value="GART"/>
</dbReference>
<feature type="site" description="Raises pKa of active site His" evidence="4">
    <location>
        <position position="150"/>
    </location>
</feature>
<proteinExistence type="inferred from homology"/>
<organism evidence="6 7">
    <name type="scientific">Parendozoicomonas callyspongiae</name>
    <dbReference type="NCBI Taxonomy" id="2942213"/>
    <lineage>
        <taxon>Bacteria</taxon>
        <taxon>Pseudomonadati</taxon>
        <taxon>Pseudomonadota</taxon>
        <taxon>Gammaproteobacteria</taxon>
        <taxon>Oceanospirillales</taxon>
        <taxon>Endozoicomonadaceae</taxon>
        <taxon>Parendozoicomonas</taxon>
    </lineage>
</organism>
<dbReference type="Proteomes" id="UP001203338">
    <property type="component" value="Unassembled WGS sequence"/>
</dbReference>
<dbReference type="PANTHER" id="PTHR43369">
    <property type="entry name" value="PHOSPHORIBOSYLGLYCINAMIDE FORMYLTRANSFERASE"/>
    <property type="match status" value="1"/>
</dbReference>
<comment type="pathway">
    <text evidence="1 4">Purine metabolism; IMP biosynthesis via de novo pathway; N(2)-formyl-N(1)-(5-phospho-D-ribosyl)glycinamide from N(1)-(5-phospho-D-ribosyl)glycinamide (10-formyl THF route): step 1/1.</text>
</comment>
<dbReference type="EMBL" id="JAMFLX010000015">
    <property type="protein sequence ID" value="MCL6270669.1"/>
    <property type="molecule type" value="Genomic_DNA"/>
</dbReference>
<evidence type="ECO:0000256" key="2">
    <source>
        <dbReference type="ARBA" id="ARBA00022679"/>
    </source>
</evidence>
<comment type="caution">
    <text evidence="6">The sequence shown here is derived from an EMBL/GenBank/DDBJ whole genome shotgun (WGS) entry which is preliminary data.</text>
</comment>
<feature type="binding site" evidence="4">
    <location>
        <begin position="95"/>
        <end position="98"/>
    </location>
    <ligand>
        <name>(6R)-10-formyltetrahydrofolate</name>
        <dbReference type="ChEBI" id="CHEBI:195366"/>
    </ligand>
</feature>
<dbReference type="CDD" id="cd08645">
    <property type="entry name" value="FMT_core_GART"/>
    <property type="match status" value="1"/>
</dbReference>
<evidence type="ECO:0000259" key="5">
    <source>
        <dbReference type="Pfam" id="PF00551"/>
    </source>
</evidence>
<comment type="function">
    <text evidence="4">Catalyzes the transfer of a formyl group from 10-formyltetrahydrofolate to 5-phospho-ribosyl-glycinamide (GAR), producing 5-phospho-ribosyl-N-formylglycinamide (FGAR) and tetrahydrofolate.</text>
</comment>
<feature type="binding site" evidence="4">
    <location>
        <position position="112"/>
    </location>
    <ligand>
        <name>(6R)-10-formyltetrahydrofolate</name>
        <dbReference type="ChEBI" id="CHEBI:195366"/>
    </ligand>
</feature>
<feature type="domain" description="Formyl transferase N-terminal" evidence="5">
    <location>
        <begin position="11"/>
        <end position="186"/>
    </location>
</feature>
<sequence>MTTVNKPAIPIVVLISGSGSNLQALIDTQDDTNIRIAAVISNQQGVRGLERAQEAGIPAIVLNHTEYDSREAFDQALISEIDSHQPELVILAGFMRILTPEMTNHYHGRMMNIHPSLLPKYKGLHTHKRALEAGDNVHGVTVHFVSSELDGGPPIIQARVPVKATDNQESLQKRVLLQEHIIYPVAVGWFAAGRLKLDGDTAILDDRPLPPSGFQHISQHTSISTPL</sequence>
<dbReference type="InterPro" id="IPR036477">
    <property type="entry name" value="Formyl_transf_N_sf"/>
</dbReference>
<dbReference type="HAMAP" id="MF_01930">
    <property type="entry name" value="PurN"/>
    <property type="match status" value="1"/>
</dbReference>
<dbReference type="Pfam" id="PF00551">
    <property type="entry name" value="Formyl_trans_N"/>
    <property type="match status" value="1"/>
</dbReference>
<comment type="similarity">
    <text evidence="4">Belongs to the GART family.</text>
</comment>
<dbReference type="EC" id="2.1.2.2" evidence="4"/>